<dbReference type="EMBL" id="HE663493">
    <property type="protein sequence ID" value="CCG09276.1"/>
    <property type="molecule type" value="Genomic_DNA"/>
</dbReference>
<dbReference type="PRINTS" id="PR00086">
    <property type="entry name" value="LLDHDRGNASE"/>
</dbReference>
<dbReference type="InterPro" id="IPR015955">
    <property type="entry name" value="Lactate_DH/Glyco_Ohase_4_C"/>
</dbReference>
<dbReference type="InterPro" id="IPR001557">
    <property type="entry name" value="L-lactate/malate_DH"/>
</dbReference>
<evidence type="ECO:0000256" key="6">
    <source>
        <dbReference type="PIRSR" id="PIRSR000102-1"/>
    </source>
</evidence>
<evidence type="ECO:0000256" key="5">
    <source>
        <dbReference type="HAMAP-Rule" id="MF_00487"/>
    </source>
</evidence>
<dbReference type="InterPro" id="IPR011275">
    <property type="entry name" value="Malate_DH_type3"/>
</dbReference>
<dbReference type="AlphaFoldDB" id="H6SNE5"/>
<keyword evidence="2 5" id="KW-0816">Tricarboxylic acid cycle</keyword>
<feature type="binding site" evidence="5 7">
    <location>
        <position position="133"/>
    </location>
    <ligand>
        <name>substrate</name>
    </ligand>
</feature>
<dbReference type="GO" id="GO:0006089">
    <property type="term" value="P:lactate metabolic process"/>
    <property type="evidence" value="ECO:0007669"/>
    <property type="project" value="TreeGrafter"/>
</dbReference>
<dbReference type="HOGENOM" id="CLU_045401_2_1_5"/>
<organism evidence="12 13">
    <name type="scientific">Pararhodospirillum photometricum DSM 122</name>
    <dbReference type="NCBI Taxonomy" id="1150469"/>
    <lineage>
        <taxon>Bacteria</taxon>
        <taxon>Pseudomonadati</taxon>
        <taxon>Pseudomonadota</taxon>
        <taxon>Alphaproteobacteria</taxon>
        <taxon>Rhodospirillales</taxon>
        <taxon>Rhodospirillaceae</taxon>
        <taxon>Pararhodospirillum</taxon>
    </lineage>
</organism>
<evidence type="ECO:0000256" key="3">
    <source>
        <dbReference type="ARBA" id="ARBA00023002"/>
    </source>
</evidence>
<comment type="similarity">
    <text evidence="5">Belongs to the LDH/MDH superfamily. MDH type 3 family.</text>
</comment>
<dbReference type="InterPro" id="IPR001236">
    <property type="entry name" value="Lactate/malate_DH_N"/>
</dbReference>
<evidence type="ECO:0000256" key="8">
    <source>
        <dbReference type="PIRSR" id="PIRSR000102-3"/>
    </source>
</evidence>
<dbReference type="eggNOG" id="COG0039">
    <property type="taxonomic scope" value="Bacteria"/>
</dbReference>
<dbReference type="InterPro" id="IPR022383">
    <property type="entry name" value="Lactate/malate_DH_C"/>
</dbReference>
<feature type="domain" description="Lactate/malate dehydrogenase C-terminal" evidence="11">
    <location>
        <begin position="198"/>
        <end position="356"/>
    </location>
</feature>
<dbReference type="Pfam" id="PF00056">
    <property type="entry name" value="Ldh_1_N"/>
    <property type="match status" value="1"/>
</dbReference>
<comment type="catalytic activity">
    <reaction evidence="5">
        <text>(S)-malate + NAD(+) = oxaloacetate + NADH + H(+)</text>
        <dbReference type="Rhea" id="RHEA:21432"/>
        <dbReference type="ChEBI" id="CHEBI:15378"/>
        <dbReference type="ChEBI" id="CHEBI:15589"/>
        <dbReference type="ChEBI" id="CHEBI:16452"/>
        <dbReference type="ChEBI" id="CHEBI:57540"/>
        <dbReference type="ChEBI" id="CHEBI:57945"/>
        <dbReference type="EC" id="1.1.1.37"/>
    </reaction>
</comment>
<dbReference type="PANTHER" id="PTHR43128">
    <property type="entry name" value="L-2-HYDROXYCARBOXYLATE DEHYDROGENASE (NAD(P)(+))"/>
    <property type="match status" value="1"/>
</dbReference>
<evidence type="ECO:0000256" key="9">
    <source>
        <dbReference type="SAM" id="MobiDB-lite"/>
    </source>
</evidence>
<sequence>MTQRAGAPCLPSGIALGDGSPPAPSRLGWTKGLPRSHSPCEHIQSIKRVSMARKKIALVGAGNIGGTLAHLIGLKELGDVVLFDIAEGIPQGKALDMAEATPIEGIDIAYAGTNDYSAIKDADVVIVTAGVPRKPGMSRDDLIGINAKVMSAVGAGIKANCPDAFVICITNPLDAMVWVLREASGLPHNKVVGMAGVLDSARFRYFLAEEFNVSTEDITAFVLGGHGDTMVPLTRYSTVAGIPLPDLVAMGWTSQEKLDQIVQRTRDGGAEIVGLLKTGSAFYAPAAAAVQMAEAYLKDKKRVLPCAAWVEGPYGLDGIYVGVPVILGAGGVEKVIEITLNDAEKAQFDKSVDSVRGLIAASRELMPK</sequence>
<feature type="binding site" evidence="5 8">
    <location>
        <position position="146"/>
    </location>
    <ligand>
        <name>NAD(+)</name>
        <dbReference type="ChEBI" id="CHEBI:57540"/>
    </ligand>
</feature>
<dbReference type="SUPFAM" id="SSF56327">
    <property type="entry name" value="LDH C-terminal domain-like"/>
    <property type="match status" value="1"/>
</dbReference>
<dbReference type="CDD" id="cd01339">
    <property type="entry name" value="LDH-like_MDH"/>
    <property type="match status" value="1"/>
</dbReference>
<feature type="binding site" evidence="5 8">
    <location>
        <begin position="169"/>
        <end position="171"/>
    </location>
    <ligand>
        <name>NAD(+)</name>
        <dbReference type="ChEBI" id="CHEBI:57540"/>
    </ligand>
</feature>
<feature type="region of interest" description="Disordered" evidence="9">
    <location>
        <begin position="1"/>
        <end position="38"/>
    </location>
</feature>
<name>H6SNE5_PARPM</name>
<dbReference type="EC" id="1.1.1.37" evidence="5"/>
<dbReference type="FunFam" id="3.40.50.720:FF:000018">
    <property type="entry name" value="Malate dehydrogenase"/>
    <property type="match status" value="1"/>
</dbReference>
<feature type="domain" description="Lactate/malate dehydrogenase N-terminal" evidence="10">
    <location>
        <begin position="55"/>
        <end position="193"/>
    </location>
</feature>
<dbReference type="PATRIC" id="fig|1150469.3.peg.3014"/>
<feature type="active site" description="Proton acceptor" evidence="5 6">
    <location>
        <position position="226"/>
    </location>
</feature>
<dbReference type="HAMAP" id="MF_00487">
    <property type="entry name" value="Malate_dehydrog_3"/>
    <property type="match status" value="1"/>
</dbReference>
<dbReference type="Pfam" id="PF02866">
    <property type="entry name" value="Ldh_1_C"/>
    <property type="match status" value="1"/>
</dbReference>
<keyword evidence="4 5" id="KW-0520">NAD</keyword>
<evidence type="ECO:0000313" key="13">
    <source>
        <dbReference type="Proteomes" id="UP000033220"/>
    </source>
</evidence>
<dbReference type="Gene3D" id="3.90.110.10">
    <property type="entry name" value="Lactate dehydrogenase/glycoside hydrolase, family 4, C-terminal"/>
    <property type="match status" value="1"/>
</dbReference>
<dbReference type="NCBIfam" id="NF004863">
    <property type="entry name" value="PRK06223.1"/>
    <property type="match status" value="1"/>
</dbReference>
<dbReference type="FunFam" id="3.90.110.10:FF:000004">
    <property type="entry name" value="Malate dehydrogenase"/>
    <property type="match status" value="1"/>
</dbReference>
<proteinExistence type="inferred from homology"/>
<evidence type="ECO:0000259" key="10">
    <source>
        <dbReference type="Pfam" id="PF00056"/>
    </source>
</evidence>
<dbReference type="KEGG" id="rpm:RSPPHO_02650"/>
<accession>H6SNE5</accession>
<dbReference type="Proteomes" id="UP000033220">
    <property type="component" value="Chromosome DSM 122"/>
</dbReference>
<dbReference type="InterPro" id="IPR036291">
    <property type="entry name" value="NAD(P)-bd_dom_sf"/>
</dbReference>
<evidence type="ECO:0000313" key="12">
    <source>
        <dbReference type="EMBL" id="CCG09276.1"/>
    </source>
</evidence>
<dbReference type="PANTHER" id="PTHR43128:SF16">
    <property type="entry name" value="L-LACTATE DEHYDROGENASE"/>
    <property type="match status" value="1"/>
</dbReference>
<feature type="binding site" evidence="5 7">
    <location>
        <position position="171"/>
    </location>
    <ligand>
        <name>substrate</name>
    </ligand>
</feature>
<dbReference type="NCBIfam" id="TIGR01763">
    <property type="entry name" value="MalateDH_bact"/>
    <property type="match status" value="1"/>
</dbReference>
<evidence type="ECO:0000259" key="11">
    <source>
        <dbReference type="Pfam" id="PF02866"/>
    </source>
</evidence>
<dbReference type="GO" id="GO:0030060">
    <property type="term" value="F:L-malate dehydrogenase (NAD+) activity"/>
    <property type="evidence" value="ECO:0007669"/>
    <property type="project" value="UniProtKB-UniRule"/>
</dbReference>
<dbReference type="PIRSF" id="PIRSF000102">
    <property type="entry name" value="Lac_mal_DH"/>
    <property type="match status" value="1"/>
</dbReference>
<evidence type="ECO:0000256" key="2">
    <source>
        <dbReference type="ARBA" id="ARBA00022532"/>
    </source>
</evidence>
<dbReference type="GO" id="GO:0006099">
    <property type="term" value="P:tricarboxylic acid cycle"/>
    <property type="evidence" value="ECO:0007669"/>
    <property type="project" value="UniProtKB-UniRule"/>
</dbReference>
<keyword evidence="13" id="KW-1185">Reference proteome</keyword>
<feature type="binding site" evidence="5 7">
    <location>
        <position position="202"/>
    </location>
    <ligand>
        <name>substrate</name>
    </ligand>
</feature>
<feature type="binding site" evidence="5 7">
    <location>
        <position position="139"/>
    </location>
    <ligand>
        <name>substrate</name>
    </ligand>
</feature>
<comment type="function">
    <text evidence="1 5">Catalyzes the reversible oxidation of malate to oxaloacetate.</text>
</comment>
<reference evidence="12 13" key="1">
    <citation type="submission" date="2012-02" db="EMBL/GenBank/DDBJ databases">
        <title>Shotgun genome sequence of Phaeospirillum photometricum DSM 122.</title>
        <authorList>
            <person name="Duquesne K."/>
            <person name="Sturgis J."/>
        </authorList>
    </citation>
    <scope>NUCLEOTIDE SEQUENCE [LARGE SCALE GENOMIC DNA]</scope>
    <source>
        <strain evidence="13">DSM122</strain>
    </source>
</reference>
<keyword evidence="3 5" id="KW-0560">Oxidoreductase</keyword>
<feature type="binding site" evidence="5 8">
    <location>
        <position position="84"/>
    </location>
    <ligand>
        <name>NAD(+)</name>
        <dbReference type="ChEBI" id="CHEBI:57540"/>
    </ligand>
</feature>
<protein>
    <recommendedName>
        <fullName evidence="5">Malate dehydrogenase</fullName>
        <ecNumber evidence="5">1.1.1.37</ecNumber>
    </recommendedName>
</protein>
<dbReference type="STRING" id="1150469.RSPPHO_02650"/>
<gene>
    <name evidence="5 12" type="primary">mdh</name>
    <name evidence="12" type="ORF">RSPPHO_02650</name>
</gene>
<dbReference type="SUPFAM" id="SSF51735">
    <property type="entry name" value="NAD(P)-binding Rossmann-fold domains"/>
    <property type="match status" value="1"/>
</dbReference>
<evidence type="ECO:0000256" key="7">
    <source>
        <dbReference type="PIRSR" id="PIRSR000102-2"/>
    </source>
</evidence>
<feature type="binding site" evidence="5 8">
    <location>
        <begin position="60"/>
        <end position="65"/>
    </location>
    <ligand>
        <name>NAD(+)</name>
        <dbReference type="ChEBI" id="CHEBI:57540"/>
    </ligand>
</feature>
<dbReference type="GO" id="GO:0004459">
    <property type="term" value="F:L-lactate dehydrogenase (NAD+) activity"/>
    <property type="evidence" value="ECO:0007669"/>
    <property type="project" value="TreeGrafter"/>
</dbReference>
<evidence type="ECO:0000256" key="4">
    <source>
        <dbReference type="ARBA" id="ARBA00023027"/>
    </source>
</evidence>
<dbReference type="Gene3D" id="3.40.50.720">
    <property type="entry name" value="NAD(P)-binding Rossmann-like Domain"/>
    <property type="match status" value="1"/>
</dbReference>
<evidence type="ECO:0000256" key="1">
    <source>
        <dbReference type="ARBA" id="ARBA00003966"/>
    </source>
</evidence>